<evidence type="ECO:0000256" key="4">
    <source>
        <dbReference type="HAMAP-Rule" id="MF_03005"/>
    </source>
</evidence>
<protein>
    <recommendedName>
        <fullName evidence="4">Eukaryotic translation initiation factor 3 subunit F</fullName>
        <shortName evidence="4">eIF3f</shortName>
    </recommendedName>
</protein>
<dbReference type="InterPro" id="IPR027531">
    <property type="entry name" value="eIF3f"/>
</dbReference>
<organism evidence="6 7">
    <name type="scientific">Psilocybe cf. subviscida</name>
    <dbReference type="NCBI Taxonomy" id="2480587"/>
    <lineage>
        <taxon>Eukaryota</taxon>
        <taxon>Fungi</taxon>
        <taxon>Dikarya</taxon>
        <taxon>Basidiomycota</taxon>
        <taxon>Agaricomycotina</taxon>
        <taxon>Agaricomycetes</taxon>
        <taxon>Agaricomycetidae</taxon>
        <taxon>Agaricales</taxon>
        <taxon>Agaricineae</taxon>
        <taxon>Strophariaceae</taxon>
        <taxon>Psilocybe</taxon>
    </lineage>
</organism>
<name>A0A8H5F3I2_9AGAR</name>
<dbReference type="PROSITE" id="PS50249">
    <property type="entry name" value="MPN"/>
    <property type="match status" value="1"/>
</dbReference>
<dbReference type="InterPro" id="IPR024969">
    <property type="entry name" value="EIF3F/CSN6-like_C"/>
</dbReference>
<evidence type="ECO:0000259" key="5">
    <source>
        <dbReference type="PROSITE" id="PS50249"/>
    </source>
</evidence>
<dbReference type="SMART" id="SM00232">
    <property type="entry name" value="JAB_MPN"/>
    <property type="match status" value="1"/>
</dbReference>
<feature type="domain" description="MPN" evidence="5">
    <location>
        <begin position="31"/>
        <end position="164"/>
    </location>
</feature>
<dbReference type="HAMAP" id="MF_03005">
    <property type="entry name" value="eIF3f"/>
    <property type="match status" value="1"/>
</dbReference>
<evidence type="ECO:0000256" key="1">
    <source>
        <dbReference type="ARBA" id="ARBA00022490"/>
    </source>
</evidence>
<keyword evidence="3 4" id="KW-0648">Protein biosynthesis</keyword>
<dbReference type="GO" id="GO:0033290">
    <property type="term" value="C:eukaryotic 48S preinitiation complex"/>
    <property type="evidence" value="ECO:0007669"/>
    <property type="project" value="UniProtKB-UniRule"/>
</dbReference>
<dbReference type="EMBL" id="JAACJJ010000028">
    <property type="protein sequence ID" value="KAF5322376.1"/>
    <property type="molecule type" value="Genomic_DNA"/>
</dbReference>
<keyword evidence="1 4" id="KW-0963">Cytoplasm</keyword>
<evidence type="ECO:0000256" key="3">
    <source>
        <dbReference type="ARBA" id="ARBA00022917"/>
    </source>
</evidence>
<evidence type="ECO:0000313" key="6">
    <source>
        <dbReference type="EMBL" id="KAF5322376.1"/>
    </source>
</evidence>
<evidence type="ECO:0000256" key="2">
    <source>
        <dbReference type="ARBA" id="ARBA00022540"/>
    </source>
</evidence>
<keyword evidence="7" id="KW-1185">Reference proteome</keyword>
<dbReference type="GO" id="GO:0008237">
    <property type="term" value="F:metallopeptidase activity"/>
    <property type="evidence" value="ECO:0007669"/>
    <property type="project" value="InterPro"/>
</dbReference>
<sequence length="300" mass="32572">MPLGPKSSAINMTGTNVADVAANVPRTPTSITIHPVALFSILDHYLRRTDSQDRVIGTLLGTRHDNEVEVRSSFAVLHSETDEQVAVDMDYHRTMYELHHKVNPKEVIVGWYSTGSNLNTYSALIQNFYSQETAPHQAIHVSVNTGVEEGQEPGVKAYISSPVGVSPKPENCVFVPVPVQLRFHDAERSGLDLLAKTASLPSSTSLQPVADLEIIEQSILSVSDMLDRVLTYVRAVLSGEKKGDPAVGRYLMDTLGASTDDLEKGGFNASLQDTLMISYLANLVRAQAEVSSRLALAVTA</sequence>
<dbReference type="GO" id="GO:0031369">
    <property type="term" value="F:translation initiation factor binding"/>
    <property type="evidence" value="ECO:0007669"/>
    <property type="project" value="InterPro"/>
</dbReference>
<dbReference type="AlphaFoldDB" id="A0A8H5F3I2"/>
<comment type="caution">
    <text evidence="6">The sequence shown here is derived from an EMBL/GenBank/DDBJ whole genome shotgun (WGS) entry which is preliminary data.</text>
</comment>
<dbReference type="CDD" id="cd08064">
    <property type="entry name" value="MPN_eIF3f"/>
    <property type="match status" value="1"/>
</dbReference>
<dbReference type="GO" id="GO:0001732">
    <property type="term" value="P:formation of cytoplasmic translation initiation complex"/>
    <property type="evidence" value="ECO:0007669"/>
    <property type="project" value="UniProtKB-UniRule"/>
</dbReference>
<comment type="subcellular location">
    <subcellularLocation>
        <location evidence="4">Cytoplasm</location>
    </subcellularLocation>
</comment>
<dbReference type="GO" id="GO:0071541">
    <property type="term" value="C:eukaryotic translation initiation factor 3 complex, eIF3m"/>
    <property type="evidence" value="ECO:0007669"/>
    <property type="project" value="TreeGrafter"/>
</dbReference>
<dbReference type="OrthoDB" id="25498at2759"/>
<comment type="subunit">
    <text evidence="4">Component of the eukaryotic translation initiation factor 3 (eIF-3) complex.</text>
</comment>
<gene>
    <name evidence="6" type="ORF">D9619_000597</name>
</gene>
<reference evidence="6 7" key="1">
    <citation type="journal article" date="2020" name="ISME J.">
        <title>Uncovering the hidden diversity of litter-decomposition mechanisms in mushroom-forming fungi.</title>
        <authorList>
            <person name="Floudas D."/>
            <person name="Bentzer J."/>
            <person name="Ahren D."/>
            <person name="Johansson T."/>
            <person name="Persson P."/>
            <person name="Tunlid A."/>
        </authorList>
    </citation>
    <scope>NUCLEOTIDE SEQUENCE [LARGE SCALE GENOMIC DNA]</scope>
    <source>
        <strain evidence="6 7">CBS 101986</strain>
    </source>
</reference>
<dbReference type="InterPro" id="IPR000555">
    <property type="entry name" value="JAMM/MPN+_dom"/>
</dbReference>
<accession>A0A8H5F3I2</accession>
<dbReference type="GO" id="GO:0016282">
    <property type="term" value="C:eukaryotic 43S preinitiation complex"/>
    <property type="evidence" value="ECO:0007669"/>
    <property type="project" value="UniProtKB-UniRule"/>
</dbReference>
<dbReference type="GO" id="GO:0003743">
    <property type="term" value="F:translation initiation factor activity"/>
    <property type="evidence" value="ECO:0007669"/>
    <property type="project" value="UniProtKB-UniRule"/>
</dbReference>
<evidence type="ECO:0000313" key="7">
    <source>
        <dbReference type="Proteomes" id="UP000567179"/>
    </source>
</evidence>
<dbReference type="Gene3D" id="3.40.140.10">
    <property type="entry name" value="Cytidine Deaminase, domain 2"/>
    <property type="match status" value="1"/>
</dbReference>
<proteinExistence type="inferred from homology"/>
<comment type="similarity">
    <text evidence="4">Belongs to the eIF-3 subunit F family.</text>
</comment>
<dbReference type="Proteomes" id="UP000567179">
    <property type="component" value="Unassembled WGS sequence"/>
</dbReference>
<dbReference type="Pfam" id="PF01398">
    <property type="entry name" value="JAB"/>
    <property type="match status" value="1"/>
</dbReference>
<comment type="function">
    <text evidence="4">Component of the eukaryotic translation initiation factor 3 (eIF-3) complex, which is involved in protein synthesis of a specialized repertoire of mRNAs and, together with other initiation factors, stimulates binding of mRNA and methionyl-tRNAi to the 40S ribosome. The eIF-3 complex specifically targets and initiates translation of a subset of mRNAs involved in cell proliferation.</text>
</comment>
<dbReference type="PANTHER" id="PTHR10540">
    <property type="entry name" value="EUKARYOTIC TRANSLATION INITIATION FACTOR 3 SUBUNIT F-RELATED"/>
    <property type="match status" value="1"/>
</dbReference>
<dbReference type="PANTHER" id="PTHR10540:SF6">
    <property type="entry name" value="EUKARYOTIC TRANSLATION INITIATION FACTOR 3 SUBUNIT F"/>
    <property type="match status" value="1"/>
</dbReference>
<dbReference type="InterPro" id="IPR037518">
    <property type="entry name" value="MPN"/>
</dbReference>
<keyword evidence="2 4" id="KW-0396">Initiation factor</keyword>
<dbReference type="Pfam" id="PF13012">
    <property type="entry name" value="MitMem_reg"/>
    <property type="match status" value="1"/>
</dbReference>